<dbReference type="GO" id="GO:0005634">
    <property type="term" value="C:nucleus"/>
    <property type="evidence" value="ECO:0007669"/>
    <property type="project" value="UniProtKB-SubCell"/>
</dbReference>
<comment type="subcellular location">
    <subcellularLocation>
        <location evidence="1">Nucleus</location>
    </subcellularLocation>
</comment>
<organism evidence="4">
    <name type="scientific">Opuntia streptacantha</name>
    <name type="common">Prickly pear cactus</name>
    <name type="synonym">Opuntia cardona</name>
    <dbReference type="NCBI Taxonomy" id="393608"/>
    <lineage>
        <taxon>Eukaryota</taxon>
        <taxon>Viridiplantae</taxon>
        <taxon>Streptophyta</taxon>
        <taxon>Embryophyta</taxon>
        <taxon>Tracheophyta</taxon>
        <taxon>Spermatophyta</taxon>
        <taxon>Magnoliopsida</taxon>
        <taxon>eudicotyledons</taxon>
        <taxon>Gunneridae</taxon>
        <taxon>Pentapetalae</taxon>
        <taxon>Caryophyllales</taxon>
        <taxon>Cactineae</taxon>
        <taxon>Cactaceae</taxon>
        <taxon>Opuntioideae</taxon>
        <taxon>Opuntia</taxon>
    </lineage>
</organism>
<sequence length="266" mass="30066">MTSSEEEGEILPDWVTDYEFFNQQNQRVSFACLPVVHGKNEAVDNTNLRIFLSAFCNDGLERFYKQVFAWRYELSYRQPEISLLCKGNHWIKILNPNRQFRAVVRSILITIQCLHFVKRNPEASDESLWCHLARAFSTYEVAPSEADIMSHISLIRDAAEHDNDVASSKCILRILLEQSPEGKALKVGGLQLKSGKFIVDDDVDDSSDLDELCNEEEELFDTCCSICDNGGNILCCEGRCMRSFHATETSGEGSCKSLCLSEAQVN</sequence>
<reference evidence="4" key="1">
    <citation type="journal article" date="2013" name="J. Plant Res.">
        <title>Effect of fungi and light on seed germination of three Opuntia species from semiarid lands of central Mexico.</title>
        <authorList>
            <person name="Delgado-Sanchez P."/>
            <person name="Jimenez-Bremont J.F."/>
            <person name="Guerrero-Gonzalez Mde L."/>
            <person name="Flores J."/>
        </authorList>
    </citation>
    <scope>NUCLEOTIDE SEQUENCE</scope>
    <source>
        <tissue evidence="4">Cladode</tissue>
    </source>
</reference>
<dbReference type="GO" id="GO:0140999">
    <property type="term" value="F:histone H3K4 trimethyltransferase activity"/>
    <property type="evidence" value="ECO:0007669"/>
    <property type="project" value="UniProtKB-EC"/>
</dbReference>
<dbReference type="InterPro" id="IPR022702">
    <property type="entry name" value="Cytosine_MeTrfase1_RFD"/>
</dbReference>
<accession>A0A7C9E892</accession>
<dbReference type="PANTHER" id="PTHR46235:SF13">
    <property type="entry name" value="EDM2-LIKE PROTEIN1"/>
    <property type="match status" value="1"/>
</dbReference>
<dbReference type="AlphaFoldDB" id="A0A7C9E892"/>
<name>A0A7C9E892_OPUST</name>
<evidence type="ECO:0000313" key="4">
    <source>
        <dbReference type="EMBL" id="MBA4661602.1"/>
    </source>
</evidence>
<keyword evidence="4" id="KW-0489">Methyltransferase</keyword>
<dbReference type="PANTHER" id="PTHR46235">
    <property type="entry name" value="PHD FINGER-CONTAINING PROTEIN DDB_G0268158"/>
    <property type="match status" value="1"/>
</dbReference>
<proteinExistence type="predicted"/>
<evidence type="ECO:0000259" key="3">
    <source>
        <dbReference type="Pfam" id="PF12047"/>
    </source>
</evidence>
<evidence type="ECO:0000256" key="2">
    <source>
        <dbReference type="ARBA" id="ARBA00023242"/>
    </source>
</evidence>
<keyword evidence="4" id="KW-0808">Transferase</keyword>
<keyword evidence="2" id="KW-0539">Nucleus</keyword>
<reference evidence="4" key="2">
    <citation type="submission" date="2020-07" db="EMBL/GenBank/DDBJ databases">
        <authorList>
            <person name="Vera ALvarez R."/>
            <person name="Arias-Moreno D.M."/>
            <person name="Jimenez-Jacinto V."/>
            <person name="Jimenez-Bremont J.F."/>
            <person name="Swaminathan K."/>
            <person name="Moose S.P."/>
            <person name="Guerrero-Gonzalez M.L."/>
            <person name="Marino-Ramirez L."/>
            <person name="Landsman D."/>
            <person name="Rodriguez-Kessler M."/>
            <person name="Delgado-Sanchez P."/>
        </authorList>
    </citation>
    <scope>NUCLEOTIDE SEQUENCE</scope>
    <source>
        <tissue evidence="4">Cladode</tissue>
    </source>
</reference>
<dbReference type="GO" id="GO:0032259">
    <property type="term" value="P:methylation"/>
    <property type="evidence" value="ECO:0007669"/>
    <property type="project" value="UniProtKB-KW"/>
</dbReference>
<dbReference type="Pfam" id="PF12047">
    <property type="entry name" value="DNMT1-RFD"/>
    <property type="match status" value="1"/>
</dbReference>
<dbReference type="EC" id="2.1.1.354" evidence="4"/>
<feature type="domain" description="RFTS" evidence="3">
    <location>
        <begin position="15"/>
        <end position="134"/>
    </location>
</feature>
<evidence type="ECO:0000256" key="1">
    <source>
        <dbReference type="ARBA" id="ARBA00004123"/>
    </source>
</evidence>
<protein>
    <submittedName>
        <fullName evidence="4">[histone H3]-lysine(4) N-trimethyltransferase</fullName>
        <ecNumber evidence="4">2.1.1.354</ecNumber>
    </submittedName>
</protein>
<dbReference type="EMBL" id="GISG01212989">
    <property type="protein sequence ID" value="MBA4661602.1"/>
    <property type="molecule type" value="Transcribed_RNA"/>
</dbReference>